<organism evidence="1">
    <name type="scientific">Leviviridae sp</name>
    <dbReference type="NCBI Taxonomy" id="2027243"/>
    <lineage>
        <taxon>Viruses</taxon>
        <taxon>Riboviria</taxon>
        <taxon>Orthornavirae</taxon>
        <taxon>Lenarviricota</taxon>
        <taxon>Leviviricetes</taxon>
        <taxon>Norzivirales</taxon>
        <taxon>Fiersviridae</taxon>
    </lineage>
</organism>
<dbReference type="EMBL" id="MN034362">
    <property type="protein sequence ID" value="QDH88782.1"/>
    <property type="molecule type" value="Genomic_RNA"/>
</dbReference>
<name>A0A514D5A8_9VIRU</name>
<sequence length="437" mass="48341">MLSFTTRKRVIPYPGLTQGTVESWSVWPDGSLRGTVDVLADSTPSLWTPLDGIQITESESHPGWNSSFKKNFGGDRGGPFSSIRKVPSLVGVEVTGVKGFEPYSVSDGGGGAWSRYSGPILPTAPYNMSYADYSITSNDDLEELGTTAIARCAPTNPTSDASTFLGELIHEGIPRVTMSILKDMRLMSNRERRRAIGDQYLNYEFGWKPFVNDIRSIAGSVVHSHSVMKQYERDSGKLVRRRYDFPKQESVTSTVVSNPATVFTRPSVSTIYNRFSPGGQVIRTDHTVRRQWFSGAFSYYIPTGTSARDGMARAVIGAKKTLGISLTPDSIWKLTPWSWAVDWFSNAGDVLKNLDAWIIDNQVLMYGYMMEHCTITRTYTFVGDTGLKDSSKRPPSVSLVSESKVRIKATPYGFGFQWNGLSSFQKTIIAALGLSRS</sequence>
<accession>A0A514D5A8</accession>
<evidence type="ECO:0000313" key="1">
    <source>
        <dbReference type="EMBL" id="QDH88782.1"/>
    </source>
</evidence>
<proteinExistence type="predicted"/>
<evidence type="ECO:0008006" key="2">
    <source>
        <dbReference type="Google" id="ProtNLM"/>
    </source>
</evidence>
<protein>
    <recommendedName>
        <fullName evidence="2">Maturation</fullName>
    </recommendedName>
</protein>
<reference evidence="1" key="1">
    <citation type="submission" date="2019-05" db="EMBL/GenBank/DDBJ databases">
        <title>Metatranscriptomic reconstruction reveals RNA viruses with the potential to shape carbon cycling in soil.</title>
        <authorList>
            <person name="Starr E.P."/>
            <person name="Nuccio E."/>
            <person name="Pett-Ridge J."/>
            <person name="Banfield J.F."/>
            <person name="Firestone M.K."/>
        </authorList>
    </citation>
    <scope>NUCLEOTIDE SEQUENCE</scope>
    <source>
        <strain evidence="1">H4_Rhizo_45_scaffold_198</strain>
    </source>
</reference>
<gene>
    <name evidence="1" type="ORF">H4Rhizo45198_000004</name>
</gene>